<dbReference type="InterPro" id="IPR002734">
    <property type="entry name" value="RibDG_C"/>
</dbReference>
<dbReference type="InterPro" id="IPR050765">
    <property type="entry name" value="Riboflavin_Biosynth_HTPR"/>
</dbReference>
<dbReference type="InterPro" id="IPR024072">
    <property type="entry name" value="DHFR-like_dom_sf"/>
</dbReference>
<dbReference type="PANTHER" id="PTHR38011">
    <property type="entry name" value="DIHYDROFOLATE REDUCTASE FAMILY PROTEIN (AFU_ORTHOLOGUE AFUA_8G06820)"/>
    <property type="match status" value="1"/>
</dbReference>
<sequence length="185" mass="20456">MGKLIYSMITSLDGYAKAAEGDLGNGAEDEDVHTFIGDAFRNVGTFLYGRRMYETMVFWETVDAQTDVPPYIVQYADGWKAAEKIVYSTTLETVSSAKTRIERTFDPDAIRRLKAESDHDLSVDGPNLAAQAIAAGLVDEYHLFVTSSVVGGGTRFFPDGVRLDLELFAQRAFDNGLIYAGYRAR</sequence>
<dbReference type="RefSeq" id="WP_074258709.1">
    <property type="nucleotide sequence ID" value="NZ_FSRJ01000001.1"/>
</dbReference>
<dbReference type="AlphaFoldDB" id="A0A1N6DLT6"/>
<evidence type="ECO:0000313" key="2">
    <source>
        <dbReference type="EMBL" id="SIN71644.1"/>
    </source>
</evidence>
<dbReference type="PANTHER" id="PTHR38011:SF11">
    <property type="entry name" value="2,5-DIAMINO-6-RIBOSYLAMINO-4(3H)-PYRIMIDINONE 5'-PHOSPHATE REDUCTASE"/>
    <property type="match status" value="1"/>
</dbReference>
<keyword evidence="3" id="KW-1185">Reference proteome</keyword>
<reference evidence="3" key="1">
    <citation type="submission" date="2016-11" db="EMBL/GenBank/DDBJ databases">
        <authorList>
            <person name="Varghese N."/>
            <person name="Submissions S."/>
        </authorList>
    </citation>
    <scope>NUCLEOTIDE SEQUENCE [LARGE SCALE GENOMIC DNA]</scope>
    <source>
        <strain evidence="3">DSM 8595</strain>
    </source>
</reference>
<dbReference type="Pfam" id="PF01872">
    <property type="entry name" value="RibD_C"/>
    <property type="match status" value="1"/>
</dbReference>
<accession>A0A1N6DLT6</accession>
<evidence type="ECO:0000313" key="3">
    <source>
        <dbReference type="Proteomes" id="UP000184699"/>
    </source>
</evidence>
<dbReference type="GO" id="GO:0008703">
    <property type="term" value="F:5-amino-6-(5-phosphoribosylamino)uracil reductase activity"/>
    <property type="evidence" value="ECO:0007669"/>
    <property type="project" value="InterPro"/>
</dbReference>
<dbReference type="GO" id="GO:0009231">
    <property type="term" value="P:riboflavin biosynthetic process"/>
    <property type="evidence" value="ECO:0007669"/>
    <property type="project" value="InterPro"/>
</dbReference>
<name>A0A1N6DLT6_9MICO</name>
<dbReference type="SUPFAM" id="SSF53597">
    <property type="entry name" value="Dihydrofolate reductase-like"/>
    <property type="match status" value="1"/>
</dbReference>
<dbReference type="Gene3D" id="3.40.430.10">
    <property type="entry name" value="Dihydrofolate Reductase, subunit A"/>
    <property type="match status" value="1"/>
</dbReference>
<evidence type="ECO:0000259" key="1">
    <source>
        <dbReference type="Pfam" id="PF01872"/>
    </source>
</evidence>
<organism evidence="2 3">
    <name type="scientific">Agromyces cerinus subsp. cerinus</name>
    <dbReference type="NCBI Taxonomy" id="232089"/>
    <lineage>
        <taxon>Bacteria</taxon>
        <taxon>Bacillati</taxon>
        <taxon>Actinomycetota</taxon>
        <taxon>Actinomycetes</taxon>
        <taxon>Micrococcales</taxon>
        <taxon>Microbacteriaceae</taxon>
        <taxon>Agromyces</taxon>
    </lineage>
</organism>
<gene>
    <name evidence="2" type="ORF">SAMN05443544_0427</name>
</gene>
<dbReference type="STRING" id="232089.SAMN05443544_0427"/>
<protein>
    <submittedName>
        <fullName evidence="2">Dihydrofolate reductase</fullName>
    </submittedName>
</protein>
<feature type="domain" description="Bacterial bifunctional deaminase-reductase C-terminal" evidence="1">
    <location>
        <begin position="3"/>
        <end position="178"/>
    </location>
</feature>
<dbReference type="OrthoDB" id="7949219at2"/>
<dbReference type="Proteomes" id="UP000184699">
    <property type="component" value="Unassembled WGS sequence"/>
</dbReference>
<dbReference type="EMBL" id="FSRJ01000001">
    <property type="protein sequence ID" value="SIN71644.1"/>
    <property type="molecule type" value="Genomic_DNA"/>
</dbReference>
<proteinExistence type="predicted"/>